<dbReference type="Proteomes" id="UP000184188">
    <property type="component" value="Unassembled WGS sequence"/>
</dbReference>
<dbReference type="RefSeq" id="XP_022584935.1">
    <property type="nucleotide sequence ID" value="XM_022723692.1"/>
</dbReference>
<dbReference type="GeneID" id="34610157"/>
<organism evidence="1 2">
    <name type="scientific">Penicilliopsis zonata CBS 506.65</name>
    <dbReference type="NCBI Taxonomy" id="1073090"/>
    <lineage>
        <taxon>Eukaryota</taxon>
        <taxon>Fungi</taxon>
        <taxon>Dikarya</taxon>
        <taxon>Ascomycota</taxon>
        <taxon>Pezizomycotina</taxon>
        <taxon>Eurotiomycetes</taxon>
        <taxon>Eurotiomycetidae</taxon>
        <taxon>Eurotiales</taxon>
        <taxon>Aspergillaceae</taxon>
        <taxon>Penicilliopsis</taxon>
    </lineage>
</organism>
<accession>A0A1L9ST84</accession>
<keyword evidence="2" id="KW-1185">Reference proteome</keyword>
<sequence>MPPLSRSAAAAQMKPIWSPLVPLRVGNRKTEHSSRRMQWIVYESQISSWDAFVEEARAFTKMMQGVETLPPRNGVPALTEVDEYIVANEMGVAGRFTQHVGQALAPVLRANELPVFADAEAGRNFPPGCSVERLPDFILIEEDTEKTCLVGEIKVPWNTDLDQISMDIRRVLAQAIKYMDDCKCRYGVVTTYNKTLFLKRVDDWNFKVSPAIYFDTKSLPTTPPTISLKEAMVFIAWLAGNGRQDSEYPNKIGKELVHEDLNRTE</sequence>
<gene>
    <name evidence="1" type="ORF">ASPZODRAFT_13505</name>
</gene>
<dbReference type="VEuPathDB" id="FungiDB:ASPZODRAFT_13505"/>
<dbReference type="OrthoDB" id="2156052at2759"/>
<protein>
    <submittedName>
        <fullName evidence="1">Uncharacterized protein</fullName>
    </submittedName>
</protein>
<dbReference type="EMBL" id="KV878337">
    <property type="protein sequence ID" value="OJJ50425.1"/>
    <property type="molecule type" value="Genomic_DNA"/>
</dbReference>
<dbReference type="AlphaFoldDB" id="A0A1L9ST84"/>
<proteinExistence type="predicted"/>
<evidence type="ECO:0000313" key="2">
    <source>
        <dbReference type="Proteomes" id="UP000184188"/>
    </source>
</evidence>
<name>A0A1L9ST84_9EURO</name>
<reference evidence="2" key="1">
    <citation type="journal article" date="2017" name="Genome Biol.">
        <title>Comparative genomics reveals high biological diversity and specific adaptations in the industrially and medically important fungal genus Aspergillus.</title>
        <authorList>
            <person name="de Vries R.P."/>
            <person name="Riley R."/>
            <person name="Wiebenga A."/>
            <person name="Aguilar-Osorio G."/>
            <person name="Amillis S."/>
            <person name="Uchima C.A."/>
            <person name="Anderluh G."/>
            <person name="Asadollahi M."/>
            <person name="Askin M."/>
            <person name="Barry K."/>
            <person name="Battaglia E."/>
            <person name="Bayram O."/>
            <person name="Benocci T."/>
            <person name="Braus-Stromeyer S.A."/>
            <person name="Caldana C."/>
            <person name="Canovas D."/>
            <person name="Cerqueira G.C."/>
            <person name="Chen F."/>
            <person name="Chen W."/>
            <person name="Choi C."/>
            <person name="Clum A."/>
            <person name="Dos Santos R.A."/>
            <person name="Damasio A.R."/>
            <person name="Diallinas G."/>
            <person name="Emri T."/>
            <person name="Fekete E."/>
            <person name="Flipphi M."/>
            <person name="Freyberg S."/>
            <person name="Gallo A."/>
            <person name="Gournas C."/>
            <person name="Habgood R."/>
            <person name="Hainaut M."/>
            <person name="Harispe M.L."/>
            <person name="Henrissat B."/>
            <person name="Hilden K.S."/>
            <person name="Hope R."/>
            <person name="Hossain A."/>
            <person name="Karabika E."/>
            <person name="Karaffa L."/>
            <person name="Karanyi Z."/>
            <person name="Krasevec N."/>
            <person name="Kuo A."/>
            <person name="Kusch H."/>
            <person name="LaButti K."/>
            <person name="Lagendijk E.L."/>
            <person name="Lapidus A."/>
            <person name="Levasseur A."/>
            <person name="Lindquist E."/>
            <person name="Lipzen A."/>
            <person name="Logrieco A.F."/>
            <person name="MacCabe A."/>
            <person name="Maekelae M.R."/>
            <person name="Malavazi I."/>
            <person name="Melin P."/>
            <person name="Meyer V."/>
            <person name="Mielnichuk N."/>
            <person name="Miskei M."/>
            <person name="Molnar A.P."/>
            <person name="Mule G."/>
            <person name="Ngan C.Y."/>
            <person name="Orejas M."/>
            <person name="Orosz E."/>
            <person name="Ouedraogo J.P."/>
            <person name="Overkamp K.M."/>
            <person name="Park H.-S."/>
            <person name="Perrone G."/>
            <person name="Piumi F."/>
            <person name="Punt P.J."/>
            <person name="Ram A.F."/>
            <person name="Ramon A."/>
            <person name="Rauscher S."/>
            <person name="Record E."/>
            <person name="Riano-Pachon D.M."/>
            <person name="Robert V."/>
            <person name="Roehrig J."/>
            <person name="Ruller R."/>
            <person name="Salamov A."/>
            <person name="Salih N.S."/>
            <person name="Samson R.A."/>
            <person name="Sandor E."/>
            <person name="Sanguinetti M."/>
            <person name="Schuetze T."/>
            <person name="Sepcic K."/>
            <person name="Shelest E."/>
            <person name="Sherlock G."/>
            <person name="Sophianopoulou V."/>
            <person name="Squina F.M."/>
            <person name="Sun H."/>
            <person name="Susca A."/>
            <person name="Todd R.B."/>
            <person name="Tsang A."/>
            <person name="Unkles S.E."/>
            <person name="van de Wiele N."/>
            <person name="van Rossen-Uffink D."/>
            <person name="Oliveira J.V."/>
            <person name="Vesth T.C."/>
            <person name="Visser J."/>
            <person name="Yu J.-H."/>
            <person name="Zhou M."/>
            <person name="Andersen M.R."/>
            <person name="Archer D.B."/>
            <person name="Baker S.E."/>
            <person name="Benoit I."/>
            <person name="Brakhage A.A."/>
            <person name="Braus G.H."/>
            <person name="Fischer R."/>
            <person name="Frisvad J.C."/>
            <person name="Goldman G.H."/>
            <person name="Houbraken J."/>
            <person name="Oakley B."/>
            <person name="Pocsi I."/>
            <person name="Scazzocchio C."/>
            <person name="Seiboth B."/>
            <person name="vanKuyk P.A."/>
            <person name="Wortman J."/>
            <person name="Dyer P.S."/>
            <person name="Grigoriev I.V."/>
        </authorList>
    </citation>
    <scope>NUCLEOTIDE SEQUENCE [LARGE SCALE GENOMIC DNA]</scope>
    <source>
        <strain evidence="2">CBS 506.65</strain>
    </source>
</reference>
<evidence type="ECO:0000313" key="1">
    <source>
        <dbReference type="EMBL" id="OJJ50425.1"/>
    </source>
</evidence>